<dbReference type="EMBL" id="VJMI01016849">
    <property type="protein sequence ID" value="KAF0716381.1"/>
    <property type="molecule type" value="Genomic_DNA"/>
</dbReference>
<sequence length="124" mass="13436">MRLPVEYKHSNGDAEWSILELQGELIADTKASLKLGHLQYQKGVPTLLIGTHLLEGKVLKLSKPMAIMRKKPHADHAAIGSGDDTNGVASSNTSTGYIVVGIARKKLVFNTRPKPVVDQSHSVN</sequence>
<keyword evidence="5" id="KW-0131">Cell cycle</keyword>
<evidence type="ECO:0000256" key="1">
    <source>
        <dbReference type="ARBA" id="ARBA00004123"/>
    </source>
</evidence>
<name>A0A6A4ZU04_APHAT</name>
<dbReference type="GO" id="GO:0007064">
    <property type="term" value="P:mitotic sister chromatid cohesion"/>
    <property type="evidence" value="ECO:0007669"/>
    <property type="project" value="InterPro"/>
</dbReference>
<organism evidence="7 8">
    <name type="scientific">Aphanomyces astaci</name>
    <name type="common">Crayfish plague agent</name>
    <dbReference type="NCBI Taxonomy" id="112090"/>
    <lineage>
        <taxon>Eukaryota</taxon>
        <taxon>Sar</taxon>
        <taxon>Stramenopiles</taxon>
        <taxon>Oomycota</taxon>
        <taxon>Saprolegniomycetes</taxon>
        <taxon>Saprolegniales</taxon>
        <taxon>Verrucalvaceae</taxon>
        <taxon>Aphanomyces</taxon>
    </lineage>
</organism>
<dbReference type="Proteomes" id="UP000469452">
    <property type="component" value="Unassembled WGS sequence"/>
</dbReference>
<evidence type="ECO:0000256" key="2">
    <source>
        <dbReference type="ARBA" id="ARBA00022705"/>
    </source>
</evidence>
<comment type="subcellular location">
    <subcellularLocation>
        <location evidence="1">Nucleus</location>
    </subcellularLocation>
</comment>
<dbReference type="InterPro" id="IPR018607">
    <property type="entry name" value="Ctf8"/>
</dbReference>
<gene>
    <name evidence="7" type="ORF">AaE_011111</name>
</gene>
<comment type="similarity">
    <text evidence="6">Belongs to the CTF8 family.</text>
</comment>
<accession>A0A6A4ZU04</accession>
<evidence type="ECO:0000256" key="6">
    <source>
        <dbReference type="ARBA" id="ARBA00038447"/>
    </source>
</evidence>
<evidence type="ECO:0008006" key="9">
    <source>
        <dbReference type="Google" id="ProtNLM"/>
    </source>
</evidence>
<evidence type="ECO:0000313" key="8">
    <source>
        <dbReference type="Proteomes" id="UP000469452"/>
    </source>
</evidence>
<keyword evidence="2" id="KW-0235">DNA replication</keyword>
<proteinExistence type="inferred from homology"/>
<dbReference type="PANTHER" id="PTHR28605">
    <property type="entry name" value="CTF8, CHROMOSOME TRANSMISSION FIDELITY FACTOR 8 HOMOLOG (S. CEREVISIAE)"/>
    <property type="match status" value="1"/>
</dbReference>
<reference evidence="7 8" key="1">
    <citation type="submission" date="2019-06" db="EMBL/GenBank/DDBJ databases">
        <title>Genomics analysis of Aphanomyces spp. identifies a new class of oomycete effector associated with host adaptation.</title>
        <authorList>
            <person name="Gaulin E."/>
        </authorList>
    </citation>
    <scope>NUCLEOTIDE SEQUENCE [LARGE SCALE GENOMIC DNA]</scope>
    <source>
        <strain evidence="7 8">E</strain>
    </source>
</reference>
<dbReference type="GO" id="GO:0031390">
    <property type="term" value="C:Ctf18 RFC-like complex"/>
    <property type="evidence" value="ECO:0007669"/>
    <property type="project" value="InterPro"/>
</dbReference>
<dbReference type="GO" id="GO:0003677">
    <property type="term" value="F:DNA binding"/>
    <property type="evidence" value="ECO:0007669"/>
    <property type="project" value="UniProtKB-KW"/>
</dbReference>
<evidence type="ECO:0000256" key="3">
    <source>
        <dbReference type="ARBA" id="ARBA00023125"/>
    </source>
</evidence>
<dbReference type="VEuPathDB" id="FungiDB:H257_04376"/>
<evidence type="ECO:0000256" key="4">
    <source>
        <dbReference type="ARBA" id="ARBA00023242"/>
    </source>
</evidence>
<comment type="caution">
    <text evidence="7">The sequence shown here is derived from an EMBL/GenBank/DDBJ whole genome shotgun (WGS) entry which is preliminary data.</text>
</comment>
<dbReference type="Pfam" id="PF09696">
    <property type="entry name" value="Ctf8"/>
    <property type="match status" value="1"/>
</dbReference>
<evidence type="ECO:0000313" key="7">
    <source>
        <dbReference type="EMBL" id="KAF0716381.1"/>
    </source>
</evidence>
<dbReference type="PANTHER" id="PTHR28605:SF1">
    <property type="entry name" value="CHROMOSOME TRANSMISSION FIDELITY FACTOR 8"/>
    <property type="match status" value="1"/>
</dbReference>
<keyword evidence="3" id="KW-0238">DNA-binding</keyword>
<protein>
    <recommendedName>
        <fullName evidence="9">Chromosome transmission fidelity protein 8</fullName>
    </recommendedName>
</protein>
<dbReference type="GO" id="GO:0006260">
    <property type="term" value="P:DNA replication"/>
    <property type="evidence" value="ECO:0007669"/>
    <property type="project" value="UniProtKB-KW"/>
</dbReference>
<keyword evidence="4" id="KW-0539">Nucleus</keyword>
<dbReference type="AlphaFoldDB" id="A0A6A4ZU04"/>
<evidence type="ECO:0000256" key="5">
    <source>
        <dbReference type="ARBA" id="ARBA00023306"/>
    </source>
</evidence>